<evidence type="ECO:0000313" key="3">
    <source>
        <dbReference type="Proteomes" id="UP000651452"/>
    </source>
</evidence>
<accession>A0A8H7MJ83</accession>
<evidence type="ECO:0000256" key="1">
    <source>
        <dbReference type="SAM" id="MobiDB-lite"/>
    </source>
</evidence>
<name>A0A8H7MJ83_9PLEO</name>
<reference evidence="2" key="1">
    <citation type="submission" date="2018-12" db="EMBL/GenBank/DDBJ databases">
        <authorList>
            <person name="Syme R.A."/>
            <person name="Farfan-Caceres L."/>
            <person name="Lichtenzveig J."/>
        </authorList>
    </citation>
    <scope>NUCLEOTIDE SEQUENCE</scope>
    <source>
        <strain evidence="2">Al4</strain>
    </source>
</reference>
<feature type="region of interest" description="Disordered" evidence="1">
    <location>
        <begin position="182"/>
        <end position="231"/>
    </location>
</feature>
<feature type="compositionally biased region" description="Polar residues" evidence="1">
    <location>
        <begin position="182"/>
        <end position="210"/>
    </location>
</feature>
<keyword evidence="3" id="KW-1185">Reference proteome</keyword>
<evidence type="ECO:0000313" key="2">
    <source>
        <dbReference type="EMBL" id="KAF9697103.1"/>
    </source>
</evidence>
<feature type="region of interest" description="Disordered" evidence="1">
    <location>
        <begin position="59"/>
        <end position="91"/>
    </location>
</feature>
<dbReference type="Proteomes" id="UP000651452">
    <property type="component" value="Unassembled WGS sequence"/>
</dbReference>
<feature type="region of interest" description="Disordered" evidence="1">
    <location>
        <begin position="108"/>
        <end position="138"/>
    </location>
</feature>
<dbReference type="AlphaFoldDB" id="A0A8H7MJ83"/>
<sequence length="566" mass="64036">MLLTMQPRVCKYVEYPSPPIPATAHYNPIKHSYSYSTPLAVIVCLETIFSTKANMPPMHTDPFETDITSPTPFRRPARNSGSGTESPGLRTFRRANAALQAELKYGSARWDDDEVSGSKTIPSSSTAQSLPVSTSWNNDEDLFGTTAFRNSQAEAASNEQTNSSPHSQRFGEAELAQQLDSLGLSPTNNAPQNPRSSPCSPAFPQSTSTKAVDINRQRTRSPQNDPRMLFGSEDTHLPWIKQLSPKQFTQHVPPEMLPRGSPPAKSIWEAEDDEFDRWPTVAQAREELDTVRRNATLKRNTFVRPTEPELTVAEQITEAMRTPIGAKDRTVDEREQLVLELEDMDCGNPWGRDTHDDVIAPFRSCAYAALPAKAPARHMHVLDANSYLSSKDDVVKTARPRLCDAVATILAYTSLKCLEDFLDPEVEVFEWRRLGNCVMIRRERNEVLVGNYYNFGTTYQWGYLVRSTIDTNGAWSETYASVSQGTTPVTKDRVLFEEFKTDGTGWDIEPDNEEFALYSGRELANFLLRWSVWDYSKWWRYKTEWEADGKVTNARDHHRYPTGLLE</sequence>
<protein>
    <submittedName>
        <fullName evidence="2">Uncharacterized protein</fullName>
    </submittedName>
</protein>
<gene>
    <name evidence="2" type="ORF">EKO04_004581</name>
</gene>
<proteinExistence type="predicted"/>
<feature type="compositionally biased region" description="Polar residues" evidence="1">
    <location>
        <begin position="117"/>
        <end position="137"/>
    </location>
</feature>
<dbReference type="EMBL" id="RZGK01000008">
    <property type="protein sequence ID" value="KAF9697103.1"/>
    <property type="molecule type" value="Genomic_DNA"/>
</dbReference>
<dbReference type="OrthoDB" id="5395789at2759"/>
<organism evidence="2 3">
    <name type="scientific">Ascochyta lentis</name>
    <dbReference type="NCBI Taxonomy" id="205686"/>
    <lineage>
        <taxon>Eukaryota</taxon>
        <taxon>Fungi</taxon>
        <taxon>Dikarya</taxon>
        <taxon>Ascomycota</taxon>
        <taxon>Pezizomycotina</taxon>
        <taxon>Dothideomycetes</taxon>
        <taxon>Pleosporomycetidae</taxon>
        <taxon>Pleosporales</taxon>
        <taxon>Pleosporineae</taxon>
        <taxon>Didymellaceae</taxon>
        <taxon>Ascochyta</taxon>
    </lineage>
</organism>
<comment type="caution">
    <text evidence="2">The sequence shown here is derived from an EMBL/GenBank/DDBJ whole genome shotgun (WGS) entry which is preliminary data.</text>
</comment>
<reference evidence="2" key="2">
    <citation type="submission" date="2020-09" db="EMBL/GenBank/DDBJ databases">
        <title>Reference genome assembly for Australian Ascochyta lentis isolate Al4.</title>
        <authorList>
            <person name="Lee R.C."/>
            <person name="Farfan-Caceres L.M."/>
            <person name="Debler J.W."/>
            <person name="Williams A.H."/>
            <person name="Henares B.M."/>
        </authorList>
    </citation>
    <scope>NUCLEOTIDE SEQUENCE</scope>
    <source>
        <strain evidence="2">Al4</strain>
    </source>
</reference>